<dbReference type="PANTHER" id="PTHR43420">
    <property type="entry name" value="ACETYLTRANSFERASE"/>
    <property type="match status" value="1"/>
</dbReference>
<comment type="caution">
    <text evidence="4">The sequence shown here is derived from an EMBL/GenBank/DDBJ whole genome shotgun (WGS) entry which is preliminary data.</text>
</comment>
<evidence type="ECO:0000256" key="1">
    <source>
        <dbReference type="ARBA" id="ARBA00022679"/>
    </source>
</evidence>
<evidence type="ECO:0000313" key="4">
    <source>
        <dbReference type="EMBL" id="GAA0238426.1"/>
    </source>
</evidence>
<keyword evidence="5" id="KW-1185">Reference proteome</keyword>
<evidence type="ECO:0000256" key="2">
    <source>
        <dbReference type="ARBA" id="ARBA00023315"/>
    </source>
</evidence>
<keyword evidence="1" id="KW-0808">Transferase</keyword>
<dbReference type="PROSITE" id="PS51186">
    <property type="entry name" value="GNAT"/>
    <property type="match status" value="1"/>
</dbReference>
<accession>A0ABN0U4E6</accession>
<evidence type="ECO:0000313" key="5">
    <source>
        <dbReference type="Proteomes" id="UP001500967"/>
    </source>
</evidence>
<sequence length="169" mass="18818">MSLALRPAADSDARSIAEIHVAGWRAGYRDLIDDAYLNALSVDARYEVWRRILAGGAGRVLLAEEGPCAQGFIAFGPAIDRELPVLTGEVYALYVDPRMWGRGTGGRLLGEASAELARAGRRSAVLWVFEANVRARLFYERYGWKADGGRRVERENFNLAEVRYQTQLN</sequence>
<organism evidence="4 5">
    <name type="scientific">Cryptosporangium japonicum</name>
    <dbReference type="NCBI Taxonomy" id="80872"/>
    <lineage>
        <taxon>Bacteria</taxon>
        <taxon>Bacillati</taxon>
        <taxon>Actinomycetota</taxon>
        <taxon>Actinomycetes</taxon>
        <taxon>Cryptosporangiales</taxon>
        <taxon>Cryptosporangiaceae</taxon>
        <taxon>Cryptosporangium</taxon>
    </lineage>
</organism>
<protein>
    <submittedName>
        <fullName evidence="4">GNAT family N-acetyltransferase</fullName>
    </submittedName>
</protein>
<dbReference type="InterPro" id="IPR050680">
    <property type="entry name" value="YpeA/RimI_acetyltransf"/>
</dbReference>
<dbReference type="RefSeq" id="WP_344648903.1">
    <property type="nucleotide sequence ID" value="NZ_BAAAGX010000009.1"/>
</dbReference>
<reference evidence="4 5" key="1">
    <citation type="journal article" date="2019" name="Int. J. Syst. Evol. Microbiol.">
        <title>The Global Catalogue of Microorganisms (GCM) 10K type strain sequencing project: providing services to taxonomists for standard genome sequencing and annotation.</title>
        <authorList>
            <consortium name="The Broad Institute Genomics Platform"/>
            <consortium name="The Broad Institute Genome Sequencing Center for Infectious Disease"/>
            <person name="Wu L."/>
            <person name="Ma J."/>
        </authorList>
    </citation>
    <scope>NUCLEOTIDE SEQUENCE [LARGE SCALE GENOMIC DNA]</scope>
    <source>
        <strain evidence="4 5">JCM 10425</strain>
    </source>
</reference>
<dbReference type="Proteomes" id="UP001500967">
    <property type="component" value="Unassembled WGS sequence"/>
</dbReference>
<dbReference type="Gene3D" id="3.40.630.30">
    <property type="match status" value="1"/>
</dbReference>
<gene>
    <name evidence="4" type="ORF">GCM10009539_24660</name>
</gene>
<dbReference type="InterPro" id="IPR016181">
    <property type="entry name" value="Acyl_CoA_acyltransferase"/>
</dbReference>
<dbReference type="Pfam" id="PF00583">
    <property type="entry name" value="Acetyltransf_1"/>
    <property type="match status" value="1"/>
</dbReference>
<name>A0ABN0U4E6_9ACTN</name>
<dbReference type="EMBL" id="BAAAGX010000009">
    <property type="protein sequence ID" value="GAA0238426.1"/>
    <property type="molecule type" value="Genomic_DNA"/>
</dbReference>
<keyword evidence="2" id="KW-0012">Acyltransferase</keyword>
<proteinExistence type="predicted"/>
<evidence type="ECO:0000259" key="3">
    <source>
        <dbReference type="PROSITE" id="PS51186"/>
    </source>
</evidence>
<dbReference type="InterPro" id="IPR000182">
    <property type="entry name" value="GNAT_dom"/>
</dbReference>
<feature type="domain" description="N-acetyltransferase" evidence="3">
    <location>
        <begin position="3"/>
        <end position="169"/>
    </location>
</feature>
<dbReference type="SUPFAM" id="SSF55729">
    <property type="entry name" value="Acyl-CoA N-acyltransferases (Nat)"/>
    <property type="match status" value="1"/>
</dbReference>